<comment type="caution">
    <text evidence="9">The sequence shown here is derived from an EMBL/GenBank/DDBJ whole genome shotgun (WGS) entry which is preliminary data.</text>
</comment>
<evidence type="ECO:0000256" key="3">
    <source>
        <dbReference type="ARBA" id="ARBA00022553"/>
    </source>
</evidence>
<evidence type="ECO:0000256" key="1">
    <source>
        <dbReference type="ARBA" id="ARBA00022450"/>
    </source>
</evidence>
<keyword evidence="10" id="KW-1185">Reference proteome</keyword>
<gene>
    <name evidence="7" type="primary">acpP</name>
    <name evidence="9" type="ORF">LJD61_16465</name>
</gene>
<dbReference type="HAMAP" id="MF_01217">
    <property type="entry name" value="Acyl_carrier"/>
    <property type="match status" value="1"/>
</dbReference>
<dbReference type="InterPro" id="IPR036736">
    <property type="entry name" value="ACP-like_sf"/>
</dbReference>
<proteinExistence type="inferred from homology"/>
<keyword evidence="6 7" id="KW-0275">Fatty acid biosynthesis</keyword>
<keyword evidence="7" id="KW-0963">Cytoplasm</keyword>
<dbReference type="PANTHER" id="PTHR20863">
    <property type="entry name" value="ACYL CARRIER PROTEIN"/>
    <property type="match status" value="1"/>
</dbReference>
<dbReference type="InterPro" id="IPR003231">
    <property type="entry name" value="ACP"/>
</dbReference>
<feature type="modified residue" description="O-(pantetheine 4'-phosphoryl)serine" evidence="7">
    <location>
        <position position="36"/>
    </location>
</feature>
<evidence type="ECO:0000256" key="2">
    <source>
        <dbReference type="ARBA" id="ARBA00022516"/>
    </source>
</evidence>
<comment type="PTM">
    <text evidence="7">4'-phosphopantetheine is transferred from CoA to a specific serine of apo-ACP by AcpS. This modification is essential for activity because fatty acids are bound in thioester linkage to the sulfhydryl of the prosthetic group.</text>
</comment>
<dbReference type="SUPFAM" id="SSF47336">
    <property type="entry name" value="ACP-like"/>
    <property type="match status" value="1"/>
</dbReference>
<evidence type="ECO:0000256" key="4">
    <source>
        <dbReference type="ARBA" id="ARBA00022832"/>
    </source>
</evidence>
<keyword evidence="5 7" id="KW-0443">Lipid metabolism</keyword>
<dbReference type="RefSeq" id="WP_255228641.1">
    <property type="nucleotide sequence ID" value="NZ_JAJEKE010000018.1"/>
</dbReference>
<keyword evidence="3 7" id="KW-0597">Phosphoprotein</keyword>
<evidence type="ECO:0000256" key="7">
    <source>
        <dbReference type="HAMAP-Rule" id="MF_01217"/>
    </source>
</evidence>
<dbReference type="InterPro" id="IPR006162">
    <property type="entry name" value="Ppantetheine_attach_site"/>
</dbReference>
<dbReference type="PROSITE" id="PS00012">
    <property type="entry name" value="PHOSPHOPANTETHEINE"/>
    <property type="match status" value="1"/>
</dbReference>
<reference evidence="9 10" key="1">
    <citation type="submission" date="2021-10" db="EMBL/GenBank/DDBJ databases">
        <title>Lutispora strain m25 sp. nov., a thermophilic, non-spore-forming bacterium isolated from a lab-scale methanogenic bioreactor digesting anaerobic sludge.</title>
        <authorList>
            <person name="El Houari A."/>
            <person name="Mcdonald J."/>
        </authorList>
    </citation>
    <scope>NUCLEOTIDE SEQUENCE [LARGE SCALE GENOMIC DNA]</scope>
    <source>
        <strain evidence="10">m25</strain>
    </source>
</reference>
<evidence type="ECO:0000313" key="10">
    <source>
        <dbReference type="Proteomes" id="UP001651880"/>
    </source>
</evidence>
<organism evidence="9 10">
    <name type="scientific">Lutispora saccharofermentans</name>
    <dbReference type="NCBI Taxonomy" id="3024236"/>
    <lineage>
        <taxon>Bacteria</taxon>
        <taxon>Bacillati</taxon>
        <taxon>Bacillota</taxon>
        <taxon>Clostridia</taxon>
        <taxon>Lutisporales</taxon>
        <taxon>Lutisporaceae</taxon>
        <taxon>Lutispora</taxon>
    </lineage>
</organism>
<accession>A0ABT1NMH2</accession>
<dbReference type="EMBL" id="JAJEKE010000018">
    <property type="protein sequence ID" value="MCQ1531121.1"/>
    <property type="molecule type" value="Genomic_DNA"/>
</dbReference>
<keyword evidence="1 7" id="KW-0596">Phosphopantetheine</keyword>
<feature type="domain" description="Carrier" evidence="8">
    <location>
        <begin position="1"/>
        <end position="76"/>
    </location>
</feature>
<comment type="pathway">
    <text evidence="7">Lipid metabolism; fatty acid biosynthesis.</text>
</comment>
<dbReference type="Proteomes" id="UP001651880">
    <property type="component" value="Unassembled WGS sequence"/>
</dbReference>
<evidence type="ECO:0000256" key="5">
    <source>
        <dbReference type="ARBA" id="ARBA00023098"/>
    </source>
</evidence>
<dbReference type="PANTHER" id="PTHR20863:SF76">
    <property type="entry name" value="CARRIER DOMAIN-CONTAINING PROTEIN"/>
    <property type="match status" value="1"/>
</dbReference>
<evidence type="ECO:0000259" key="8">
    <source>
        <dbReference type="PROSITE" id="PS50075"/>
    </source>
</evidence>
<comment type="similarity">
    <text evidence="7">Belongs to the acyl carrier protein (ACP) family.</text>
</comment>
<dbReference type="PROSITE" id="PS50075">
    <property type="entry name" value="CARRIER"/>
    <property type="match status" value="1"/>
</dbReference>
<protein>
    <recommendedName>
        <fullName evidence="7">Acyl carrier protein</fullName>
        <shortName evidence="7">ACP</shortName>
    </recommendedName>
</protein>
<comment type="subcellular location">
    <subcellularLocation>
        <location evidence="7">Cytoplasm</location>
    </subcellularLocation>
</comment>
<dbReference type="Gene3D" id="1.10.1200.10">
    <property type="entry name" value="ACP-like"/>
    <property type="match status" value="1"/>
</dbReference>
<dbReference type="Pfam" id="PF00550">
    <property type="entry name" value="PP-binding"/>
    <property type="match status" value="1"/>
</dbReference>
<keyword evidence="4 7" id="KW-0276">Fatty acid metabolism</keyword>
<sequence length="78" mass="8710">MDTSKEIYKIVSEIIGISESELDPNASFMDDYGLDSLRALEILAAVENTFGIIINPERLREMTSLVNVIKIVDEYVSA</sequence>
<evidence type="ECO:0000313" key="9">
    <source>
        <dbReference type="EMBL" id="MCQ1531121.1"/>
    </source>
</evidence>
<keyword evidence="2 7" id="KW-0444">Lipid biosynthesis</keyword>
<dbReference type="InterPro" id="IPR009081">
    <property type="entry name" value="PP-bd_ACP"/>
</dbReference>
<name>A0ABT1NMH2_9FIRM</name>
<comment type="function">
    <text evidence="7">Carrier of the growing fatty acid chain in fatty acid biosynthesis.</text>
</comment>
<evidence type="ECO:0000256" key="6">
    <source>
        <dbReference type="ARBA" id="ARBA00023160"/>
    </source>
</evidence>